<keyword evidence="3 8" id="KW-0812">Transmembrane</keyword>
<keyword evidence="4 8" id="KW-1133">Transmembrane helix</keyword>
<comment type="subcellular location">
    <subcellularLocation>
        <location evidence="1">Cell membrane</location>
        <topology evidence="1">Multi-pass membrane protein</topology>
    </subcellularLocation>
    <subcellularLocation>
        <location evidence="6">Membrane</location>
        <topology evidence="6">Multi-pass membrane protein</topology>
    </subcellularLocation>
</comment>
<evidence type="ECO:0000256" key="3">
    <source>
        <dbReference type="ARBA" id="ARBA00022692"/>
    </source>
</evidence>
<evidence type="ECO:0000256" key="6">
    <source>
        <dbReference type="RuleBase" id="RU004057"/>
    </source>
</evidence>
<keyword evidence="5 8" id="KW-0472">Membrane</keyword>
<keyword evidence="2" id="KW-1003">Cell membrane</keyword>
<evidence type="ECO:0000313" key="11">
    <source>
        <dbReference type="Proteomes" id="UP000292307"/>
    </source>
</evidence>
<keyword evidence="6" id="KW-0813">Transport</keyword>
<sequence length="328" mass="34618">MKSRAATRPAPGARPNRSPCWRATASAGSSKRQAPGYRFRYPGCLKSDWAAPPRGGRLGSITTLPRSPETMPRDTSPPAPAAAPFSLPAPFFLPVLFLSLTATPARAATGLDLMAQLEEGGIPLLAIAGLSILFLAVAIERLVHFRASRVVPAGLADEVLPLWARHDFAAIEAVAARSDSTLGRVIGFLVAHRRHDPARLGSAAGDIASMELRQHQQKSYALSIVATVAPIVGLLGTVIGMIEAFHVIAFSEGMGNPALLAGGISMALVNTAAGLCVALPALAMHHYLKHRTALLGLALEKDVNRLLHAWFLPREDGTPALQVVGHAH</sequence>
<keyword evidence="6" id="KW-0653">Protein transport</keyword>
<feature type="transmembrane region" description="Helical" evidence="8">
    <location>
        <begin position="81"/>
        <end position="100"/>
    </location>
</feature>
<evidence type="ECO:0000256" key="1">
    <source>
        <dbReference type="ARBA" id="ARBA00004651"/>
    </source>
</evidence>
<evidence type="ECO:0000256" key="8">
    <source>
        <dbReference type="SAM" id="Phobius"/>
    </source>
</evidence>
<evidence type="ECO:0000259" key="9">
    <source>
        <dbReference type="Pfam" id="PF01618"/>
    </source>
</evidence>
<dbReference type="Pfam" id="PF01618">
    <property type="entry name" value="MotA_ExbB"/>
    <property type="match status" value="1"/>
</dbReference>
<dbReference type="InterPro" id="IPR050790">
    <property type="entry name" value="ExbB/TolQ_transport"/>
</dbReference>
<keyword evidence="11" id="KW-1185">Reference proteome</keyword>
<dbReference type="EMBL" id="CP036401">
    <property type="protein sequence ID" value="QBI01037.1"/>
    <property type="molecule type" value="Genomic_DNA"/>
</dbReference>
<feature type="transmembrane region" description="Helical" evidence="8">
    <location>
        <begin position="120"/>
        <end position="139"/>
    </location>
</feature>
<dbReference type="PANTHER" id="PTHR30625">
    <property type="entry name" value="PROTEIN TOLQ"/>
    <property type="match status" value="1"/>
</dbReference>
<dbReference type="InterPro" id="IPR002898">
    <property type="entry name" value="MotA_ExbB_proton_chnl"/>
</dbReference>
<evidence type="ECO:0000256" key="7">
    <source>
        <dbReference type="SAM" id="MobiDB-lite"/>
    </source>
</evidence>
<protein>
    <submittedName>
        <fullName evidence="10">MotA/TolQ/ExbB proton channel family protein</fullName>
    </submittedName>
</protein>
<feature type="region of interest" description="Disordered" evidence="7">
    <location>
        <begin position="1"/>
        <end position="34"/>
    </location>
</feature>
<feature type="transmembrane region" description="Helical" evidence="8">
    <location>
        <begin position="260"/>
        <end position="282"/>
    </location>
</feature>
<feature type="transmembrane region" description="Helical" evidence="8">
    <location>
        <begin position="220"/>
        <end position="248"/>
    </location>
</feature>
<dbReference type="Proteomes" id="UP000292307">
    <property type="component" value="Chromosome"/>
</dbReference>
<evidence type="ECO:0000313" key="10">
    <source>
        <dbReference type="EMBL" id="QBI01037.1"/>
    </source>
</evidence>
<accession>A0ABX5RQY3</accession>
<evidence type="ECO:0000256" key="4">
    <source>
        <dbReference type="ARBA" id="ARBA00022989"/>
    </source>
</evidence>
<dbReference type="PANTHER" id="PTHR30625:SF11">
    <property type="entry name" value="MOTA_TOLQ_EXBB PROTON CHANNEL DOMAIN-CONTAINING PROTEIN"/>
    <property type="match status" value="1"/>
</dbReference>
<proteinExistence type="inferred from homology"/>
<feature type="region of interest" description="Disordered" evidence="7">
    <location>
        <begin position="55"/>
        <end position="80"/>
    </location>
</feature>
<comment type="similarity">
    <text evidence="6">Belongs to the exbB/tolQ family.</text>
</comment>
<reference evidence="10 11" key="1">
    <citation type="submission" date="2019-02" db="EMBL/GenBank/DDBJ databases">
        <title>Draft Genome Sequences of Six Type Strains of the Genus Massilia.</title>
        <authorList>
            <person name="Miess H."/>
            <person name="Frediansyhah A."/>
            <person name="Gross H."/>
        </authorList>
    </citation>
    <scope>NUCLEOTIDE SEQUENCE [LARGE SCALE GENOMIC DNA]</scope>
    <source>
        <strain evidence="10 11">DSM 17472</strain>
    </source>
</reference>
<evidence type="ECO:0000256" key="5">
    <source>
        <dbReference type="ARBA" id="ARBA00023136"/>
    </source>
</evidence>
<organism evidence="10 11">
    <name type="scientific">Pseudoduganella albidiflava</name>
    <dbReference type="NCBI Taxonomy" id="321983"/>
    <lineage>
        <taxon>Bacteria</taxon>
        <taxon>Pseudomonadati</taxon>
        <taxon>Pseudomonadota</taxon>
        <taxon>Betaproteobacteria</taxon>
        <taxon>Burkholderiales</taxon>
        <taxon>Oxalobacteraceae</taxon>
        <taxon>Telluria group</taxon>
        <taxon>Pseudoduganella</taxon>
    </lineage>
</organism>
<evidence type="ECO:0000256" key="2">
    <source>
        <dbReference type="ARBA" id="ARBA00022475"/>
    </source>
</evidence>
<name>A0ABX5RQY3_9BURK</name>
<feature type="compositionally biased region" description="Low complexity" evidence="7">
    <location>
        <begin position="1"/>
        <end position="17"/>
    </location>
</feature>
<gene>
    <name evidence="10" type="ORF">EYF70_09400</name>
</gene>
<feature type="domain" description="MotA/TolQ/ExbB proton channel" evidence="9">
    <location>
        <begin position="194"/>
        <end position="293"/>
    </location>
</feature>